<feature type="chain" id="PRO_5046456546" description="Sel1 repeat family protein" evidence="1">
    <location>
        <begin position="19"/>
        <end position="376"/>
    </location>
</feature>
<dbReference type="InterPro" id="IPR050767">
    <property type="entry name" value="Sel1_AlgK"/>
</dbReference>
<dbReference type="SUPFAM" id="SSF81901">
    <property type="entry name" value="HCP-like"/>
    <property type="match status" value="1"/>
</dbReference>
<comment type="caution">
    <text evidence="2">The sequence shown here is derived from an EMBL/GenBank/DDBJ whole genome shotgun (WGS) entry which is preliminary data.</text>
</comment>
<organism evidence="2 3">
    <name type="scientific">Dyella flagellata</name>
    <dbReference type="NCBI Taxonomy" id="1867833"/>
    <lineage>
        <taxon>Bacteria</taxon>
        <taxon>Pseudomonadati</taxon>
        <taxon>Pseudomonadota</taxon>
        <taxon>Gammaproteobacteria</taxon>
        <taxon>Lysobacterales</taxon>
        <taxon>Rhodanobacteraceae</taxon>
        <taxon>Dyella</taxon>
    </lineage>
</organism>
<dbReference type="Gene3D" id="1.25.40.10">
    <property type="entry name" value="Tetratricopeptide repeat domain"/>
    <property type="match status" value="2"/>
</dbReference>
<sequence length="376" mass="42307">MKVWVFLLAMLCLGDACAADFMEGVYALGRHDYAAAFAVFMPLAQNGDTSAQLKLGTMYQYGYGVPVDNHSAFEWYQKAAMQGDPDGEVDLGLMYQRGLGTRRDAAKAVEWFRRAEDRQWSRAELQLAIAYERGLGVRPDHAQAMEWLNKSLRQHYPKAQAYAGYLAFTGQGAPRDLNRALTLFRLAGSSVDEFAEGDFYLAKMYFEGDGVAKDYVVADVLSIAACKGQENDPVLPMQPEKLRQQIEGRMSRSQLADSKDLWRSAYHRGLIDAIDDRAYALTGASFKGSEDPLLNAVVDVVFVEIHRSGEVLFNGRVIDEPSLQERIQMLFHMSSRPKLKLIIDGDASQPRVNQAVEMVMSYLKQLGWRNFEVEKR</sequence>
<evidence type="ECO:0000313" key="2">
    <source>
        <dbReference type="EMBL" id="GLQ90238.1"/>
    </source>
</evidence>
<dbReference type="PANTHER" id="PTHR11102">
    <property type="entry name" value="SEL-1-LIKE PROTEIN"/>
    <property type="match status" value="1"/>
</dbReference>
<dbReference type="InterPro" id="IPR006597">
    <property type="entry name" value="Sel1-like"/>
</dbReference>
<protein>
    <recommendedName>
        <fullName evidence="4">Sel1 repeat family protein</fullName>
    </recommendedName>
</protein>
<evidence type="ECO:0000313" key="3">
    <source>
        <dbReference type="Proteomes" id="UP001156627"/>
    </source>
</evidence>
<name>A0ABQ5XI77_9GAMM</name>
<dbReference type="RefSeq" id="WP_284333663.1">
    <property type="nucleotide sequence ID" value="NZ_BSOA01000048.1"/>
</dbReference>
<dbReference type="Pfam" id="PF08238">
    <property type="entry name" value="Sel1"/>
    <property type="match status" value="5"/>
</dbReference>
<dbReference type="PANTHER" id="PTHR11102:SF160">
    <property type="entry name" value="ERAD-ASSOCIATED E3 UBIQUITIN-PROTEIN LIGASE COMPONENT HRD3"/>
    <property type="match status" value="1"/>
</dbReference>
<keyword evidence="3" id="KW-1185">Reference proteome</keyword>
<keyword evidence="1" id="KW-0732">Signal</keyword>
<reference evidence="3" key="1">
    <citation type="journal article" date="2019" name="Int. J. Syst. Evol. Microbiol.">
        <title>The Global Catalogue of Microorganisms (GCM) 10K type strain sequencing project: providing services to taxonomists for standard genome sequencing and annotation.</title>
        <authorList>
            <consortium name="The Broad Institute Genomics Platform"/>
            <consortium name="The Broad Institute Genome Sequencing Center for Infectious Disease"/>
            <person name="Wu L."/>
            <person name="Ma J."/>
        </authorList>
    </citation>
    <scope>NUCLEOTIDE SEQUENCE [LARGE SCALE GENOMIC DNA]</scope>
    <source>
        <strain evidence="3">NBRC 111981</strain>
    </source>
</reference>
<evidence type="ECO:0000256" key="1">
    <source>
        <dbReference type="SAM" id="SignalP"/>
    </source>
</evidence>
<dbReference type="SMART" id="SM00671">
    <property type="entry name" value="SEL1"/>
    <property type="match status" value="5"/>
</dbReference>
<feature type="signal peptide" evidence="1">
    <location>
        <begin position="1"/>
        <end position="18"/>
    </location>
</feature>
<proteinExistence type="predicted"/>
<accession>A0ABQ5XI77</accession>
<dbReference type="InterPro" id="IPR011990">
    <property type="entry name" value="TPR-like_helical_dom_sf"/>
</dbReference>
<evidence type="ECO:0008006" key="4">
    <source>
        <dbReference type="Google" id="ProtNLM"/>
    </source>
</evidence>
<gene>
    <name evidence="2" type="ORF">GCM10007898_38130</name>
</gene>
<dbReference type="Proteomes" id="UP001156627">
    <property type="component" value="Unassembled WGS sequence"/>
</dbReference>
<dbReference type="EMBL" id="BSOA01000048">
    <property type="protein sequence ID" value="GLQ90238.1"/>
    <property type="molecule type" value="Genomic_DNA"/>
</dbReference>